<keyword evidence="2" id="KW-1185">Reference proteome</keyword>
<evidence type="ECO:0000313" key="1">
    <source>
        <dbReference type="EMBL" id="MVN92905.1"/>
    </source>
</evidence>
<sequence length="152" mass="17354">MIKNLRYLFIILLAVSAFSCKKEEKNTTTLKEELADKWYYDSISQKDYDQNGKLIKTTSLPVLVNVNYIDFKGDGTYTAVVRQEVEPKKFENVTSTGTYKVTSLTKFTVTQQGVTAECNLRNLNASQLRFTQDIDTRVAGQPYSVIEHALHR</sequence>
<proteinExistence type="predicted"/>
<gene>
    <name evidence="1" type="ORF">GO816_17360</name>
</gene>
<dbReference type="Proteomes" id="UP000434850">
    <property type="component" value="Unassembled WGS sequence"/>
</dbReference>
<dbReference type="PROSITE" id="PS51257">
    <property type="entry name" value="PROKAR_LIPOPROTEIN"/>
    <property type="match status" value="1"/>
</dbReference>
<accession>A0A6I4ICC9</accession>
<comment type="caution">
    <text evidence="1">The sequence shown here is derived from an EMBL/GenBank/DDBJ whole genome shotgun (WGS) entry which is preliminary data.</text>
</comment>
<dbReference type="RefSeq" id="WP_157543213.1">
    <property type="nucleotide sequence ID" value="NZ_WQLA01000007.1"/>
</dbReference>
<protein>
    <recommendedName>
        <fullName evidence="3">Lipocalin-like domain-containing protein</fullName>
    </recommendedName>
</protein>
<dbReference type="AlphaFoldDB" id="A0A6I4ICC9"/>
<evidence type="ECO:0000313" key="2">
    <source>
        <dbReference type="Proteomes" id="UP000434850"/>
    </source>
</evidence>
<organism evidence="1 2">
    <name type="scientific">Mucilaginibacter aquatilis</name>
    <dbReference type="NCBI Taxonomy" id="1517760"/>
    <lineage>
        <taxon>Bacteria</taxon>
        <taxon>Pseudomonadati</taxon>
        <taxon>Bacteroidota</taxon>
        <taxon>Sphingobacteriia</taxon>
        <taxon>Sphingobacteriales</taxon>
        <taxon>Sphingobacteriaceae</taxon>
        <taxon>Mucilaginibacter</taxon>
    </lineage>
</organism>
<evidence type="ECO:0008006" key="3">
    <source>
        <dbReference type="Google" id="ProtNLM"/>
    </source>
</evidence>
<reference evidence="1 2" key="1">
    <citation type="submission" date="2019-12" db="EMBL/GenBank/DDBJ databases">
        <title>Mucilaginibacter sp. HME9299 genome sequencing and assembly.</title>
        <authorList>
            <person name="Kang H."/>
            <person name="Kim H."/>
            <person name="Joh K."/>
        </authorList>
    </citation>
    <scope>NUCLEOTIDE SEQUENCE [LARGE SCALE GENOMIC DNA]</scope>
    <source>
        <strain evidence="1 2">HME9299</strain>
    </source>
</reference>
<name>A0A6I4ICC9_9SPHI</name>
<dbReference type="EMBL" id="WQLA01000007">
    <property type="protein sequence ID" value="MVN92905.1"/>
    <property type="molecule type" value="Genomic_DNA"/>
</dbReference>